<evidence type="ECO:0000313" key="1">
    <source>
        <dbReference type="EMBL" id="KQK30705.1"/>
    </source>
</evidence>
<evidence type="ECO:0000313" key="2">
    <source>
        <dbReference type="Proteomes" id="UP000051562"/>
    </source>
</evidence>
<accession>A0A0Q3M4L0</accession>
<dbReference type="Pfam" id="PF07369">
    <property type="entry name" value="DUF1488"/>
    <property type="match status" value="1"/>
</dbReference>
<dbReference type="AlphaFoldDB" id="A0A0Q3M4L0"/>
<reference evidence="1 2" key="1">
    <citation type="submission" date="2015-10" db="EMBL/GenBank/DDBJ databases">
        <title>Draft genome of Bosea thiooxidans.</title>
        <authorList>
            <person name="Wang X."/>
        </authorList>
    </citation>
    <scope>NUCLEOTIDE SEQUENCE [LARGE SCALE GENOMIC DNA]</scope>
    <source>
        <strain evidence="1 2">CGMCC 9174</strain>
    </source>
</reference>
<evidence type="ECO:0008006" key="3">
    <source>
        <dbReference type="Google" id="ProtNLM"/>
    </source>
</evidence>
<sequence>MRLAMAFVFDAHTAPDLANWRQGVRFCMVDGTRRATCLIGTSTLRELGPDELESDKQCLAQFYLHCGVIASAAARLLGAGVSEGNSIVQVMLANLL</sequence>
<dbReference type="InterPro" id="IPR036692">
    <property type="entry name" value="Shew3726-like_sf"/>
</dbReference>
<organism evidence="1 2">
    <name type="scientific">Bosea thiooxidans</name>
    <dbReference type="NCBI Taxonomy" id="53254"/>
    <lineage>
        <taxon>Bacteria</taxon>
        <taxon>Pseudomonadati</taxon>
        <taxon>Pseudomonadota</taxon>
        <taxon>Alphaproteobacteria</taxon>
        <taxon>Hyphomicrobiales</taxon>
        <taxon>Boseaceae</taxon>
        <taxon>Bosea</taxon>
    </lineage>
</organism>
<dbReference type="OrthoDB" id="8454989at2"/>
<dbReference type="EMBL" id="LMAR01000033">
    <property type="protein sequence ID" value="KQK30705.1"/>
    <property type="molecule type" value="Genomic_DNA"/>
</dbReference>
<dbReference type="Proteomes" id="UP000051562">
    <property type="component" value="Unassembled WGS sequence"/>
</dbReference>
<gene>
    <name evidence="1" type="ORF">ARD30_12185</name>
</gene>
<proteinExistence type="predicted"/>
<name>A0A0Q3M4L0_9HYPH</name>
<protein>
    <recommendedName>
        <fullName evidence="3">DUF1488 domain-containing protein</fullName>
    </recommendedName>
</protein>
<dbReference type="SUPFAM" id="SSF160272">
    <property type="entry name" value="Shew3726-like"/>
    <property type="match status" value="1"/>
</dbReference>
<keyword evidence="2" id="KW-1185">Reference proteome</keyword>
<dbReference type="InterPro" id="IPR009962">
    <property type="entry name" value="DUF1488"/>
</dbReference>
<comment type="caution">
    <text evidence="1">The sequence shown here is derived from an EMBL/GenBank/DDBJ whole genome shotgun (WGS) entry which is preliminary data.</text>
</comment>